<dbReference type="AlphaFoldDB" id="A0A9E3ZT21"/>
<name>A0A9E3ZT21_9ENTE</name>
<evidence type="ECO:0000313" key="2">
    <source>
        <dbReference type="EMBL" id="MCC9273865.1"/>
    </source>
</evidence>
<dbReference type="EMBL" id="JAJJVO010000094">
    <property type="protein sequence ID" value="MCC9273865.1"/>
    <property type="molecule type" value="Genomic_DNA"/>
</dbReference>
<dbReference type="Proteomes" id="UP000813384">
    <property type="component" value="Unassembled WGS sequence"/>
</dbReference>
<feature type="region of interest" description="Disordered" evidence="1">
    <location>
        <begin position="1"/>
        <end position="21"/>
    </location>
</feature>
<accession>A0A9E3ZT21</accession>
<sequence>MCSKNCSQTEDMDWPGKENKTRSEFEKMKSLFPAFRWSDSGDSRVCKECSEKHDRIFFFSDDPIFPGYDKDCRCIAEPVDYDELEELGYLIQ</sequence>
<organism evidence="2 3">
    <name type="scientific">Enterococcus aquimarinus</name>
    <dbReference type="NCBI Taxonomy" id="328396"/>
    <lineage>
        <taxon>Bacteria</taxon>
        <taxon>Bacillati</taxon>
        <taxon>Bacillota</taxon>
        <taxon>Bacilli</taxon>
        <taxon>Lactobacillales</taxon>
        <taxon>Enterococcaceae</taxon>
        <taxon>Enterococcus</taxon>
    </lineage>
</organism>
<reference evidence="2" key="1">
    <citation type="journal article" date="2021" name="PeerJ">
        <title>Extensive microbial diversity within the chicken gut microbiome revealed by metagenomics and culture.</title>
        <authorList>
            <person name="Gilroy R."/>
            <person name="Ravi A."/>
            <person name="Getino M."/>
            <person name="Pursley I."/>
            <person name="Horton D.L."/>
            <person name="Alikhan N.F."/>
            <person name="Baker D."/>
            <person name="Gharbi K."/>
            <person name="Hall N."/>
            <person name="Watson M."/>
            <person name="Adriaenssens E.M."/>
            <person name="Foster-Nyarko E."/>
            <person name="Jarju S."/>
            <person name="Secka A."/>
            <person name="Antonio M."/>
            <person name="Oren A."/>
            <person name="Chaudhuri R.R."/>
            <person name="La Ragione R."/>
            <person name="Hildebrand F."/>
            <person name="Pallen M.J."/>
        </authorList>
    </citation>
    <scope>NUCLEOTIDE SEQUENCE</scope>
    <source>
        <strain evidence="2">150</strain>
    </source>
</reference>
<gene>
    <name evidence="2" type="ORF">K8V42_06200</name>
</gene>
<evidence type="ECO:0008006" key="4">
    <source>
        <dbReference type="Google" id="ProtNLM"/>
    </source>
</evidence>
<evidence type="ECO:0000256" key="1">
    <source>
        <dbReference type="SAM" id="MobiDB-lite"/>
    </source>
</evidence>
<protein>
    <recommendedName>
        <fullName evidence="4">Phage head morphogenesis domain-containing protein</fullName>
    </recommendedName>
</protein>
<reference evidence="2" key="2">
    <citation type="submission" date="2021-11" db="EMBL/GenBank/DDBJ databases">
        <authorList>
            <person name="Gilroy R."/>
        </authorList>
    </citation>
    <scope>NUCLEOTIDE SEQUENCE</scope>
    <source>
        <strain evidence="2">150</strain>
    </source>
</reference>
<evidence type="ECO:0000313" key="3">
    <source>
        <dbReference type="Proteomes" id="UP000813384"/>
    </source>
</evidence>
<comment type="caution">
    <text evidence="2">The sequence shown here is derived from an EMBL/GenBank/DDBJ whole genome shotgun (WGS) entry which is preliminary data.</text>
</comment>
<proteinExistence type="predicted"/>